<reference evidence="2" key="1">
    <citation type="submission" date="2019-04" db="EMBL/GenBank/DDBJ databases">
        <authorList>
            <person name="Melise S."/>
            <person name="Noan J."/>
            <person name="Okalmin O."/>
        </authorList>
    </citation>
    <scope>NUCLEOTIDE SEQUENCE</scope>
    <source>
        <strain evidence="2">FN9</strain>
    </source>
</reference>
<gene>
    <name evidence="2" type="ORF">FUG_LOCUS18784</name>
    <name evidence="1" type="ORF">MDCFG202_LOCUS226443</name>
</gene>
<accession>A0A4E9DJ88</accession>
<dbReference type="EMBL" id="CAJPIJ010000125">
    <property type="protein sequence ID" value="CAG1982236.1"/>
    <property type="molecule type" value="Genomic_DNA"/>
</dbReference>
<sequence length="222" mass="23595">MVDETEGAESHSVTYRYRHKHQQLLLQPQFGTGCGSLGKGRVSLEDNNVRGCPGPCPAVQSVVDRSGPDATDQGGLLEGLGGISRILAVSNGKGGLHINGYLDVIFVPSCRYCTMASPYPIPTHDIHPMGSGQRPLLGLIGPDLVLDLAHGAVALSERDDPMLCNPVWLQLSQCSSSDAQSARVLCSDPSHSDSKKTKPNSRLSSRLLTLFAINDGGLSHEV</sequence>
<protein>
    <submittedName>
        <fullName evidence="2">Uncharacterized protein</fullName>
    </submittedName>
</protein>
<organism evidence="2">
    <name type="scientific">Gibberella zeae</name>
    <name type="common">Wheat head blight fungus</name>
    <name type="synonym">Fusarium graminearum</name>
    <dbReference type="NCBI Taxonomy" id="5518"/>
    <lineage>
        <taxon>Eukaryota</taxon>
        <taxon>Fungi</taxon>
        <taxon>Dikarya</taxon>
        <taxon>Ascomycota</taxon>
        <taxon>Pezizomycotina</taxon>
        <taxon>Sordariomycetes</taxon>
        <taxon>Hypocreomycetidae</taxon>
        <taxon>Hypocreales</taxon>
        <taxon>Nectriaceae</taxon>
        <taxon>Fusarium</taxon>
    </lineage>
</organism>
<evidence type="ECO:0000313" key="1">
    <source>
        <dbReference type="EMBL" id="CAG1982236.1"/>
    </source>
</evidence>
<dbReference type="Proteomes" id="UP000746612">
    <property type="component" value="Unassembled WGS sequence"/>
</dbReference>
<dbReference type="AlphaFoldDB" id="A0A4E9DJ88"/>
<reference evidence="1" key="2">
    <citation type="submission" date="2021-03" db="EMBL/GenBank/DDBJ databases">
        <authorList>
            <person name="Alouane T."/>
            <person name="Langin T."/>
            <person name="Bonhomme L."/>
        </authorList>
    </citation>
    <scope>NUCLEOTIDE SEQUENCE</scope>
    <source>
        <strain evidence="1">MDC_Fg202</strain>
    </source>
</reference>
<dbReference type="EMBL" id="CAAKMV010000022">
    <property type="protein sequence ID" value="VIO52359.1"/>
    <property type="molecule type" value="Genomic_DNA"/>
</dbReference>
<name>A0A4E9DJ88_GIBZA</name>
<evidence type="ECO:0000313" key="2">
    <source>
        <dbReference type="EMBL" id="VIO52359.1"/>
    </source>
</evidence>
<proteinExistence type="predicted"/>